<feature type="domain" description="HTH cro/C1-type" evidence="1">
    <location>
        <begin position="18"/>
        <end position="73"/>
    </location>
</feature>
<reference evidence="2 3" key="1">
    <citation type="submission" date="2016-11" db="EMBL/GenBank/DDBJ databases">
        <authorList>
            <person name="Jaros S."/>
            <person name="Januszkiewicz K."/>
            <person name="Wedrychowicz H."/>
        </authorList>
    </citation>
    <scope>NUCLEOTIDE SEQUENCE [LARGE SCALE GENOMIC DNA]</scope>
    <source>
        <strain evidence="2 3">DSM 43832</strain>
    </source>
</reference>
<evidence type="ECO:0000313" key="3">
    <source>
        <dbReference type="Proteomes" id="UP000184363"/>
    </source>
</evidence>
<dbReference type="GO" id="GO:0003677">
    <property type="term" value="F:DNA binding"/>
    <property type="evidence" value="ECO:0007669"/>
    <property type="project" value="InterPro"/>
</dbReference>
<dbReference type="SMART" id="SM00530">
    <property type="entry name" value="HTH_XRE"/>
    <property type="match status" value="1"/>
</dbReference>
<name>A0A1M6SH99_PSETH</name>
<dbReference type="PROSITE" id="PS50943">
    <property type="entry name" value="HTH_CROC1"/>
    <property type="match status" value="1"/>
</dbReference>
<organism evidence="2 3">
    <name type="scientific">Pseudonocardia thermophila</name>
    <dbReference type="NCBI Taxonomy" id="1848"/>
    <lineage>
        <taxon>Bacteria</taxon>
        <taxon>Bacillati</taxon>
        <taxon>Actinomycetota</taxon>
        <taxon>Actinomycetes</taxon>
        <taxon>Pseudonocardiales</taxon>
        <taxon>Pseudonocardiaceae</taxon>
        <taxon>Pseudonocardia</taxon>
    </lineage>
</organism>
<dbReference type="CDD" id="cd00093">
    <property type="entry name" value="HTH_XRE"/>
    <property type="match status" value="1"/>
</dbReference>
<evidence type="ECO:0000313" key="2">
    <source>
        <dbReference type="EMBL" id="SHK44016.1"/>
    </source>
</evidence>
<dbReference type="EMBL" id="FRAP01000006">
    <property type="protein sequence ID" value="SHK44016.1"/>
    <property type="molecule type" value="Genomic_DNA"/>
</dbReference>
<dbReference type="Pfam" id="PF13560">
    <property type="entry name" value="HTH_31"/>
    <property type="match status" value="1"/>
</dbReference>
<dbReference type="InterPro" id="IPR010982">
    <property type="entry name" value="Lambda_DNA-bd_dom_sf"/>
</dbReference>
<keyword evidence="3" id="KW-1185">Reference proteome</keyword>
<gene>
    <name evidence="2" type="ORF">SAMN05443637_106143</name>
</gene>
<dbReference type="InterPro" id="IPR001387">
    <property type="entry name" value="Cro/C1-type_HTH"/>
</dbReference>
<sequence length="300" mass="33034">MPTSRSPLGSRRRLGAELRRLRTRAGLTLDEVAAQLTCSTSKISRLETGKGIPKLPDVRELIRIYGVTSDTEQEMLLRLVHDSREHGWWEPLLDGLPHDTVVDLSARHAALESDALRVSAFEIVWVHGLLQTPDYARAVLAATGRVEHDGEIDRLVELRRRRQEALLRADSPLELVLVLDESVLHRVVGSPAIMAEQLQHLLVMARRPNVSVRVLPFAGGARRGHAGAFGVIEFLPGAGSDVAYLEGHTGLTHLDGPGDVEEYRAVFGELLLASLDATASLAEIDRFRDIHESYAEGRPA</sequence>
<dbReference type="STRING" id="1848.SAMN05443637_106143"/>
<dbReference type="Pfam" id="PF19054">
    <property type="entry name" value="DUF5753"/>
    <property type="match status" value="1"/>
</dbReference>
<protein>
    <submittedName>
        <fullName evidence="2">Helix-turn-helix domain-containing protein</fullName>
    </submittedName>
</protein>
<dbReference type="InterPro" id="IPR043917">
    <property type="entry name" value="DUF5753"/>
</dbReference>
<evidence type="ECO:0000259" key="1">
    <source>
        <dbReference type="PROSITE" id="PS50943"/>
    </source>
</evidence>
<accession>A0A1M6SH99</accession>
<proteinExistence type="predicted"/>
<dbReference type="Proteomes" id="UP000184363">
    <property type="component" value="Unassembled WGS sequence"/>
</dbReference>
<dbReference type="Gene3D" id="1.10.260.40">
    <property type="entry name" value="lambda repressor-like DNA-binding domains"/>
    <property type="match status" value="1"/>
</dbReference>
<dbReference type="SUPFAM" id="SSF47413">
    <property type="entry name" value="lambda repressor-like DNA-binding domains"/>
    <property type="match status" value="1"/>
</dbReference>
<dbReference type="AlphaFoldDB" id="A0A1M6SH99"/>